<dbReference type="PATRIC" id="fig|1459.3.peg.4381"/>
<evidence type="ECO:0000259" key="2">
    <source>
        <dbReference type="Pfam" id="PF08486"/>
    </source>
</evidence>
<dbReference type="Gene3D" id="2.60.40.1120">
    <property type="entry name" value="Carboxypeptidase-like, regulatory domain"/>
    <property type="match status" value="1"/>
</dbReference>
<dbReference type="InterPro" id="IPR008969">
    <property type="entry name" value="CarboxyPept-like_regulatory"/>
</dbReference>
<evidence type="ECO:0000259" key="1">
    <source>
        <dbReference type="Pfam" id="PF01471"/>
    </source>
</evidence>
<dbReference type="Pfam" id="PF01471">
    <property type="entry name" value="PG_binding_1"/>
    <property type="match status" value="1"/>
</dbReference>
<protein>
    <submittedName>
        <fullName evidence="3">Peptidoglycan-binding protein</fullName>
    </submittedName>
</protein>
<dbReference type="InterPro" id="IPR036365">
    <property type="entry name" value="PGBD-like_sf"/>
</dbReference>
<evidence type="ECO:0000313" key="3">
    <source>
        <dbReference type="EMBL" id="KON88838.1"/>
    </source>
</evidence>
<dbReference type="InterPro" id="IPR002477">
    <property type="entry name" value="Peptidoglycan-bd-like"/>
</dbReference>
<dbReference type="EMBL" id="LGUF01000007">
    <property type="protein sequence ID" value="KON88838.1"/>
    <property type="molecule type" value="Genomic_DNA"/>
</dbReference>
<dbReference type="InterPro" id="IPR036366">
    <property type="entry name" value="PGBDSf"/>
</dbReference>
<name>A0A0M0GGC0_SPOGL</name>
<feature type="domain" description="Peptidoglycan binding-like" evidence="1">
    <location>
        <begin position="334"/>
        <end position="394"/>
    </location>
</feature>
<dbReference type="SUPFAM" id="SSF49464">
    <property type="entry name" value="Carboxypeptidase regulatory domain-like"/>
    <property type="match status" value="1"/>
</dbReference>
<dbReference type="Pfam" id="PF08486">
    <property type="entry name" value="SpoIID"/>
    <property type="match status" value="1"/>
</dbReference>
<reference evidence="4" key="1">
    <citation type="submission" date="2015-07" db="EMBL/GenBank/DDBJ databases">
        <title>Fjat-10036 dsm4.</title>
        <authorList>
            <person name="Liu B."/>
            <person name="Wang J."/>
            <person name="Zhu Y."/>
            <person name="Liu G."/>
            <person name="Chen Q."/>
            <person name="Chen Z."/>
            <person name="Lan J."/>
            <person name="Che J."/>
            <person name="Ge C."/>
            <person name="Shi H."/>
            <person name="Pan Z."/>
            <person name="Liu X."/>
        </authorList>
    </citation>
    <scope>NUCLEOTIDE SEQUENCE [LARGE SCALE GENOMIC DNA]</scope>
    <source>
        <strain evidence="4">DSM 4</strain>
    </source>
</reference>
<organism evidence="3 4">
    <name type="scientific">Sporosarcina globispora</name>
    <name type="common">Bacillus globisporus</name>
    <dbReference type="NCBI Taxonomy" id="1459"/>
    <lineage>
        <taxon>Bacteria</taxon>
        <taxon>Bacillati</taxon>
        <taxon>Bacillota</taxon>
        <taxon>Bacilli</taxon>
        <taxon>Bacillales</taxon>
        <taxon>Caryophanaceae</taxon>
        <taxon>Sporosarcina</taxon>
    </lineage>
</organism>
<dbReference type="Gene3D" id="1.10.101.10">
    <property type="entry name" value="PGBD-like superfamily/PGBD"/>
    <property type="match status" value="1"/>
</dbReference>
<gene>
    <name evidence="3" type="ORF">AF332_19870</name>
</gene>
<dbReference type="STRING" id="1459.AF332_19870"/>
<sequence>MDYLYKRQSTGKLMVFLFEGDKARPVKGATVTITGNNQSITLQTDESGQTQTVTLPAIDPYSEYSASVTAEGYAPVNLHGIQVFPNASGIQEIQLTPIRQGIYRPTEEYTISPHNLTTPDPNKETVNPLNIPEPPQTGQTRPNGPPVGLLIPEYIIVHCGAPNDRSAPNHRVKYTDYLTKVASAEIFSNWNKEALIANILCINSYALNKIFTQYYEGFDVTCLIQFDQKYDPRQTTYKEIIEVVDTIFNQYIKHPDPNLKQPFYAEFRANPQRRCIFGQNKSQLLALQGKKHLDIIKHFYEECYRPMAVTSTAGVIFQGRPTAPPATILKEGSRGSDVREIQVFLHQISNKYPSIPKLQVDGNFQKRTKEAVEAFQKVFFLPQSGEVDFRTWYKISNLYYSILEYRDIHESKTYL</sequence>
<evidence type="ECO:0000313" key="4">
    <source>
        <dbReference type="Proteomes" id="UP000037109"/>
    </source>
</evidence>
<accession>A0A0M0GGC0</accession>
<comment type="caution">
    <text evidence="3">The sequence shown here is derived from an EMBL/GenBank/DDBJ whole genome shotgun (WGS) entry which is preliminary data.</text>
</comment>
<dbReference type="InterPro" id="IPR013693">
    <property type="entry name" value="SpoIID/LytB_N"/>
</dbReference>
<keyword evidence="4" id="KW-1185">Reference proteome</keyword>
<proteinExistence type="predicted"/>
<dbReference type="RefSeq" id="WP_053436220.1">
    <property type="nucleotide sequence ID" value="NZ_LGUF01000007.1"/>
</dbReference>
<dbReference type="AlphaFoldDB" id="A0A0M0GGC0"/>
<feature type="domain" description="Sporulation stage II protein D amidase enhancer LytB N-terminal" evidence="2">
    <location>
        <begin position="171"/>
        <end position="240"/>
    </location>
</feature>
<dbReference type="SUPFAM" id="SSF47090">
    <property type="entry name" value="PGBD-like"/>
    <property type="match status" value="1"/>
</dbReference>
<dbReference type="Proteomes" id="UP000037109">
    <property type="component" value="Unassembled WGS sequence"/>
</dbReference>